<reference evidence="13 14" key="1">
    <citation type="journal article" date="2018" name="Sci. Rep.">
        <title>Genomic signatures of local adaptation to the degree of environmental predictability in rotifers.</title>
        <authorList>
            <person name="Franch-Gras L."/>
            <person name="Hahn C."/>
            <person name="Garcia-Roger E.M."/>
            <person name="Carmona M.J."/>
            <person name="Serra M."/>
            <person name="Gomez A."/>
        </authorList>
    </citation>
    <scope>NUCLEOTIDE SEQUENCE [LARGE SCALE GENOMIC DNA]</scope>
    <source>
        <strain evidence="13">HYR1</strain>
    </source>
</reference>
<dbReference type="InterPro" id="IPR005502">
    <property type="entry name" value="Ribosyl_crysJ1"/>
</dbReference>
<dbReference type="Gene3D" id="1.10.4080.10">
    <property type="entry name" value="ADP-ribosylation/Crystallin J1"/>
    <property type="match status" value="1"/>
</dbReference>
<evidence type="ECO:0000256" key="10">
    <source>
        <dbReference type="ARBA" id="ARBA00043193"/>
    </source>
</evidence>
<accession>A0A3M7RHS8</accession>
<dbReference type="InterPro" id="IPR050792">
    <property type="entry name" value="ADP-ribosylglycohydrolase"/>
</dbReference>
<evidence type="ECO:0000256" key="5">
    <source>
        <dbReference type="ARBA" id="ARBA00042398"/>
    </source>
</evidence>
<dbReference type="PANTHER" id="PTHR16222:SF24">
    <property type="entry name" value="ADP-RIBOSYLHYDROLASE ARH3"/>
    <property type="match status" value="1"/>
</dbReference>
<evidence type="ECO:0000256" key="6">
    <source>
        <dbReference type="ARBA" id="ARBA00042471"/>
    </source>
</evidence>
<dbReference type="Pfam" id="PF03747">
    <property type="entry name" value="ADP_ribosyl_GH"/>
    <property type="match status" value="1"/>
</dbReference>
<feature type="binding site" evidence="12">
    <location>
        <position position="448"/>
    </location>
    <ligand>
        <name>Mg(2+)</name>
        <dbReference type="ChEBI" id="CHEBI:18420"/>
        <label>1</label>
    </ligand>
</feature>
<dbReference type="GO" id="GO:0005739">
    <property type="term" value="C:mitochondrion"/>
    <property type="evidence" value="ECO:0007669"/>
    <property type="project" value="TreeGrafter"/>
</dbReference>
<evidence type="ECO:0000256" key="11">
    <source>
        <dbReference type="ARBA" id="ARBA00049015"/>
    </source>
</evidence>
<dbReference type="GO" id="GO:0005634">
    <property type="term" value="C:nucleus"/>
    <property type="evidence" value="ECO:0007669"/>
    <property type="project" value="TreeGrafter"/>
</dbReference>
<dbReference type="Pfam" id="PF12796">
    <property type="entry name" value="Ank_2"/>
    <property type="match status" value="1"/>
</dbReference>
<dbReference type="GO" id="GO:0046872">
    <property type="term" value="F:metal ion binding"/>
    <property type="evidence" value="ECO:0007669"/>
    <property type="project" value="UniProtKB-KW"/>
</dbReference>
<dbReference type="STRING" id="10195.A0A3M7RHS8"/>
<evidence type="ECO:0000313" key="13">
    <source>
        <dbReference type="EMBL" id="RNA23136.1"/>
    </source>
</evidence>
<evidence type="ECO:0000313" key="14">
    <source>
        <dbReference type="Proteomes" id="UP000276133"/>
    </source>
</evidence>
<dbReference type="PANTHER" id="PTHR16222">
    <property type="entry name" value="ADP-RIBOSYLGLYCOHYDROLASE"/>
    <property type="match status" value="1"/>
</dbReference>
<evidence type="ECO:0000256" key="4">
    <source>
        <dbReference type="ARBA" id="ARBA00041057"/>
    </source>
</evidence>
<dbReference type="InterPro" id="IPR002110">
    <property type="entry name" value="Ankyrin_rpt"/>
</dbReference>
<dbReference type="OrthoDB" id="410104at2759"/>
<evidence type="ECO:0000256" key="9">
    <source>
        <dbReference type="ARBA" id="ARBA00043187"/>
    </source>
</evidence>
<keyword evidence="14" id="KW-1185">Reference proteome</keyword>
<evidence type="ECO:0000256" key="1">
    <source>
        <dbReference type="ARBA" id="ARBA00010702"/>
    </source>
</evidence>
<organism evidence="13 14">
    <name type="scientific">Brachionus plicatilis</name>
    <name type="common">Marine rotifer</name>
    <name type="synonym">Brachionus muelleri</name>
    <dbReference type="NCBI Taxonomy" id="10195"/>
    <lineage>
        <taxon>Eukaryota</taxon>
        <taxon>Metazoa</taxon>
        <taxon>Spiralia</taxon>
        <taxon>Gnathifera</taxon>
        <taxon>Rotifera</taxon>
        <taxon>Eurotatoria</taxon>
        <taxon>Monogononta</taxon>
        <taxon>Pseudotrocha</taxon>
        <taxon>Ploima</taxon>
        <taxon>Brachionidae</taxon>
        <taxon>Brachionus</taxon>
    </lineage>
</organism>
<keyword evidence="12" id="KW-0460">Magnesium</keyword>
<gene>
    <name evidence="13" type="ORF">BpHYR1_020224</name>
</gene>
<dbReference type="Proteomes" id="UP000276133">
    <property type="component" value="Unassembled WGS sequence"/>
</dbReference>
<comment type="catalytic activity">
    <reaction evidence="11">
        <text>alpha-NAD(+) + H2O = ADP-D-ribose + nicotinamide + H(+)</text>
        <dbReference type="Rhea" id="RHEA:68792"/>
        <dbReference type="ChEBI" id="CHEBI:15377"/>
        <dbReference type="ChEBI" id="CHEBI:15378"/>
        <dbReference type="ChEBI" id="CHEBI:17154"/>
        <dbReference type="ChEBI" id="CHEBI:57967"/>
        <dbReference type="ChEBI" id="CHEBI:77017"/>
    </reaction>
</comment>
<dbReference type="SUPFAM" id="SSF48403">
    <property type="entry name" value="Ankyrin repeat"/>
    <property type="match status" value="1"/>
</dbReference>
<dbReference type="EMBL" id="REGN01003348">
    <property type="protein sequence ID" value="RNA23136.1"/>
    <property type="molecule type" value="Genomic_DNA"/>
</dbReference>
<dbReference type="SMART" id="SM00248">
    <property type="entry name" value="ANK"/>
    <property type="match status" value="5"/>
</dbReference>
<evidence type="ECO:0000256" key="3">
    <source>
        <dbReference type="ARBA" id="ARBA00022801"/>
    </source>
</evidence>
<evidence type="ECO:0000256" key="2">
    <source>
        <dbReference type="ARBA" id="ARBA00012255"/>
    </source>
</evidence>
<name>A0A3M7RHS8_BRAPC</name>
<feature type="binding site" evidence="12">
    <location>
        <position position="446"/>
    </location>
    <ligand>
        <name>Mg(2+)</name>
        <dbReference type="ChEBI" id="CHEBI:18420"/>
        <label>1</label>
    </ligand>
</feature>
<evidence type="ECO:0000256" key="7">
    <source>
        <dbReference type="ARBA" id="ARBA00042722"/>
    </source>
</evidence>
<proteinExistence type="inferred from homology"/>
<sequence length="823" mass="94394">MDIHSLCKSGDLKNLRFCCEKLKILAKNNDFLYKTNSYGELVLDVTVLSQNFECCKYLVETFNANPLKINELGHSAFSYSLELSRHKFLKYFIENRKNFSPAFPIEDFLTKTPVNKSGMCSFSVVLESSHPDCGKTLIYLIECCKLTFQLRKTLFIEAIKISNILLIEYILNIENLRPDERKELLNLNFNSDSNFAKRSLLSEAKTTPLIYAIEKEDRQLVNFLLAEDEIDVNGLNMPINDTSPLHSAIKLNDIETVMLLLEKDVKKEMAVGGVLPIEQVIKIRADLLNNLESKDAQENWIIFELLATSSSEGHLPNNIGMCALDYAVKSKVNDVVQHFVSLKCDIFKRKNKLGKAPIDYADTEILTKVGFLDKTIQRRKSEKTQNEREFFCNKFEGTILGLLIGDCLGKCLEGIWSPNLNEMLEELRLAKEAGEESGYNFFKCYSDDTALTRAVFDSIIQKENLNLQDIVERFLEVYYNDQNRGFSSASKTLFKKLSYIKAKNEFKSRHLIPSMELFDGEGSYGSGGAMRCAPIALFTFLKPLDEMKIFCELCTKITHTHKFAVIGAVQQCFTIRLALYANKNNNLFDLENFYLKILNFVYDLELNYEFQDQIKAKNLNEYPEVLKENVMSYLEQKKLWSSEKQLSKIIQNSNQFSYTYLLLKLFKIIKKCRRGQRINMQALYKIISSYNSTAIESIPLSLFSFMIASDLKCENEVNLKLNTKRAFKEFGVVERVIFYAVSFGGEAQKIASMAGAIAGAFHSSECVPKYLVEMCESCDEMRKHTKQLFEMSFNEDQWMSDTDIAGHYDKDDLELENSNELSS</sequence>
<dbReference type="EC" id="3.2.1.143" evidence="2"/>
<dbReference type="InterPro" id="IPR036770">
    <property type="entry name" value="Ankyrin_rpt-contain_sf"/>
</dbReference>
<dbReference type="GO" id="GO:0004649">
    <property type="term" value="F:poly(ADP-ribose) glycohydrolase activity"/>
    <property type="evidence" value="ECO:0007669"/>
    <property type="project" value="UniProtKB-EC"/>
</dbReference>
<feature type="binding site" evidence="12">
    <location>
        <position position="447"/>
    </location>
    <ligand>
        <name>Mg(2+)</name>
        <dbReference type="ChEBI" id="CHEBI:18420"/>
        <label>1</label>
    </ligand>
</feature>
<comment type="caution">
    <text evidence="13">The sequence shown here is derived from an EMBL/GenBank/DDBJ whole genome shotgun (WGS) entry which is preliminary data.</text>
</comment>
<evidence type="ECO:0000256" key="8">
    <source>
        <dbReference type="ARBA" id="ARBA00042850"/>
    </source>
</evidence>
<comment type="similarity">
    <text evidence="1">Belongs to the ADP-ribosylglycohydrolase family.</text>
</comment>
<evidence type="ECO:0000256" key="12">
    <source>
        <dbReference type="PIRSR" id="PIRSR605502-1"/>
    </source>
</evidence>
<dbReference type="SUPFAM" id="SSF101478">
    <property type="entry name" value="ADP-ribosylglycohydrolase"/>
    <property type="match status" value="1"/>
</dbReference>
<protein>
    <recommendedName>
        <fullName evidence="4">ADP-ribosylhydrolase ARH3</fullName>
        <ecNumber evidence="2">3.2.1.143</ecNumber>
    </recommendedName>
    <alternativeName>
        <fullName evidence="5">ADP-ribose glycohydrolase ARH3</fullName>
    </alternativeName>
    <alternativeName>
        <fullName evidence="6">ADP-ribosylhydrolase 3</fullName>
    </alternativeName>
    <alternativeName>
        <fullName evidence="9">O-acetyl-ADP-ribose deacetylase ARH3</fullName>
    </alternativeName>
    <alternativeName>
        <fullName evidence="10">Poly(ADP-ribose) glycohydrolase ARH3</fullName>
    </alternativeName>
    <alternativeName>
        <fullName evidence="8">[Protein ADP-ribosylarginine] hydrolase-like protein 2</fullName>
    </alternativeName>
    <alternativeName>
        <fullName evidence="7">[Protein ADP-ribosylserine] hydrolase</fullName>
    </alternativeName>
</protein>
<keyword evidence="12" id="KW-0479">Metal-binding</keyword>
<dbReference type="Gene3D" id="1.25.40.20">
    <property type="entry name" value="Ankyrin repeat-containing domain"/>
    <property type="match status" value="1"/>
</dbReference>
<comment type="cofactor">
    <cofactor evidence="12">
        <name>Mg(2+)</name>
        <dbReference type="ChEBI" id="CHEBI:18420"/>
    </cofactor>
    <text evidence="12">Binds 2 magnesium ions per subunit.</text>
</comment>
<dbReference type="InterPro" id="IPR036705">
    <property type="entry name" value="Ribosyl_crysJ1_sf"/>
</dbReference>
<dbReference type="AlphaFoldDB" id="A0A3M7RHS8"/>
<keyword evidence="3 13" id="KW-0378">Hydrolase</keyword>